<protein>
    <submittedName>
        <fullName evidence="1">Uncharacterized protein</fullName>
    </submittedName>
</protein>
<proteinExistence type="predicted"/>
<sequence>MFHIESGFVDVSANGASQRARSWFCIIELGRCVKRQRQGRTDSFRHPQMSGSMEALPAASATFAKRNDTIRRGFHFSACVGCVEIAACGTLALQREQVRGRMTSSRSACKVEAEPVFFPSCSCFVTRA</sequence>
<evidence type="ECO:0000313" key="2">
    <source>
        <dbReference type="Proteomes" id="UP000014071"/>
    </source>
</evidence>
<dbReference type="AlphaFoldDB" id="R9P1W5"/>
<name>R9P1W5_PSEHS</name>
<dbReference type="EMBL" id="DF238791">
    <property type="protein sequence ID" value="GAC95209.1"/>
    <property type="molecule type" value="Genomic_DNA"/>
</dbReference>
<accession>R9P1W5</accession>
<dbReference type="RefSeq" id="XP_012188796.1">
    <property type="nucleotide sequence ID" value="XM_012333406.1"/>
</dbReference>
<keyword evidence="2" id="KW-1185">Reference proteome</keyword>
<dbReference type="GeneID" id="24108075"/>
<reference evidence="2" key="1">
    <citation type="journal article" date="2013" name="Genome Announc.">
        <title>Draft genome sequence of the basidiomycetous yeast-like fungus Pseudozyma hubeiensis SY62, which produces an abundant amount of the biosurfactant mannosylerythritol lipids.</title>
        <authorList>
            <person name="Konishi M."/>
            <person name="Hatada Y."/>
            <person name="Horiuchi J."/>
        </authorList>
    </citation>
    <scope>NUCLEOTIDE SEQUENCE [LARGE SCALE GENOMIC DNA]</scope>
    <source>
        <strain evidence="2">SY62</strain>
    </source>
</reference>
<dbReference type="HOGENOM" id="CLU_1960542_0_0_1"/>
<evidence type="ECO:0000313" key="1">
    <source>
        <dbReference type="EMBL" id="GAC95209.1"/>
    </source>
</evidence>
<gene>
    <name evidence="1" type="ORF">PHSY_002784</name>
</gene>
<organism evidence="1 2">
    <name type="scientific">Pseudozyma hubeiensis (strain SY62)</name>
    <name type="common">Yeast</name>
    <dbReference type="NCBI Taxonomy" id="1305764"/>
    <lineage>
        <taxon>Eukaryota</taxon>
        <taxon>Fungi</taxon>
        <taxon>Dikarya</taxon>
        <taxon>Basidiomycota</taxon>
        <taxon>Ustilaginomycotina</taxon>
        <taxon>Ustilaginomycetes</taxon>
        <taxon>Ustilaginales</taxon>
        <taxon>Ustilaginaceae</taxon>
        <taxon>Pseudozyma</taxon>
    </lineage>
</organism>
<dbReference type="Proteomes" id="UP000014071">
    <property type="component" value="Unassembled WGS sequence"/>
</dbReference>